<dbReference type="PANTHER" id="PTHR24252">
    <property type="entry name" value="ACROSIN-RELATED"/>
    <property type="match status" value="1"/>
</dbReference>
<evidence type="ECO:0000256" key="1">
    <source>
        <dbReference type="ARBA" id="ARBA00023157"/>
    </source>
</evidence>
<feature type="disulfide bond" evidence="2">
    <location>
        <begin position="196"/>
        <end position="211"/>
    </location>
</feature>
<reference evidence="7" key="1">
    <citation type="submission" date="2025-08" db="UniProtKB">
        <authorList>
            <consortium name="RefSeq"/>
        </authorList>
    </citation>
    <scope>IDENTIFICATION</scope>
    <source>
        <tissue evidence="7">Whole organism</tissue>
    </source>
</reference>
<evidence type="ECO:0000256" key="3">
    <source>
        <dbReference type="SAM" id="MobiDB-lite"/>
    </source>
</evidence>
<dbReference type="PANTHER" id="PTHR24252:SF7">
    <property type="entry name" value="HYALIN"/>
    <property type="match status" value="1"/>
</dbReference>
<evidence type="ECO:0000313" key="7">
    <source>
        <dbReference type="RefSeq" id="XP_047741523.1"/>
    </source>
</evidence>
<evidence type="ECO:0000259" key="5">
    <source>
        <dbReference type="PROSITE" id="PS50853"/>
    </source>
</evidence>
<dbReference type="OrthoDB" id="6366251at2759"/>
<feature type="domain" description="Peptidase S1" evidence="4">
    <location>
        <begin position="385"/>
        <end position="580"/>
    </location>
</feature>
<proteinExistence type="predicted"/>
<dbReference type="SMART" id="SM00192">
    <property type="entry name" value="LDLa"/>
    <property type="match status" value="2"/>
</dbReference>
<dbReference type="InterPro" id="IPR013783">
    <property type="entry name" value="Ig-like_fold"/>
</dbReference>
<dbReference type="PROSITE" id="PS50240">
    <property type="entry name" value="TRYPSIN_DOM"/>
    <property type="match status" value="1"/>
</dbReference>
<dbReference type="GO" id="GO:0004252">
    <property type="term" value="F:serine-type endopeptidase activity"/>
    <property type="evidence" value="ECO:0007669"/>
    <property type="project" value="InterPro"/>
</dbReference>
<dbReference type="Gene3D" id="4.10.400.10">
    <property type="entry name" value="Low-density Lipoprotein Receptor"/>
    <property type="match status" value="2"/>
</dbReference>
<dbReference type="PROSITE" id="PS50853">
    <property type="entry name" value="FN3"/>
    <property type="match status" value="1"/>
</dbReference>
<feature type="domain" description="Fibronectin type-III" evidence="5">
    <location>
        <begin position="78"/>
        <end position="175"/>
    </location>
</feature>
<dbReference type="PROSITE" id="PS00134">
    <property type="entry name" value="TRYPSIN_HIS"/>
    <property type="match status" value="1"/>
</dbReference>
<dbReference type="SUPFAM" id="SSF49265">
    <property type="entry name" value="Fibronectin type III"/>
    <property type="match status" value="1"/>
</dbReference>
<dbReference type="InterPro" id="IPR036116">
    <property type="entry name" value="FN3_sf"/>
</dbReference>
<dbReference type="GeneID" id="108682302"/>
<evidence type="ECO:0000313" key="6">
    <source>
        <dbReference type="Proteomes" id="UP000694843"/>
    </source>
</evidence>
<dbReference type="InterPro" id="IPR003961">
    <property type="entry name" value="FN3_dom"/>
</dbReference>
<dbReference type="InterPro" id="IPR001254">
    <property type="entry name" value="Trypsin_dom"/>
</dbReference>
<dbReference type="CDD" id="cd00112">
    <property type="entry name" value="LDLa"/>
    <property type="match status" value="2"/>
</dbReference>
<keyword evidence="6" id="KW-1185">Reference proteome</keyword>
<dbReference type="SMART" id="SM00060">
    <property type="entry name" value="FN3"/>
    <property type="match status" value="2"/>
</dbReference>
<comment type="caution">
    <text evidence="2">Lacks conserved residue(s) required for the propagation of feature annotation.</text>
</comment>
<dbReference type="Pfam" id="PF00057">
    <property type="entry name" value="Ldl_recept_a"/>
    <property type="match status" value="1"/>
</dbReference>
<dbReference type="InterPro" id="IPR018114">
    <property type="entry name" value="TRYPSIN_HIS"/>
</dbReference>
<keyword evidence="1 2" id="KW-1015">Disulfide bond</keyword>
<dbReference type="Gene3D" id="2.40.10.10">
    <property type="entry name" value="Trypsin-like serine proteases"/>
    <property type="match status" value="2"/>
</dbReference>
<dbReference type="SMART" id="SM00020">
    <property type="entry name" value="Tryp_SPc"/>
    <property type="match status" value="1"/>
</dbReference>
<dbReference type="Pfam" id="PF00041">
    <property type="entry name" value="fn3"/>
    <property type="match status" value="1"/>
</dbReference>
<dbReference type="PROSITE" id="PS50068">
    <property type="entry name" value="LDLRA_2"/>
    <property type="match status" value="2"/>
</dbReference>
<feature type="region of interest" description="Disordered" evidence="3">
    <location>
        <begin position="515"/>
        <end position="534"/>
    </location>
</feature>
<name>A0A979FW91_HYAAZ</name>
<dbReference type="GO" id="GO:0006508">
    <property type="term" value="P:proteolysis"/>
    <property type="evidence" value="ECO:0007669"/>
    <property type="project" value="InterPro"/>
</dbReference>
<dbReference type="Pfam" id="PF00089">
    <property type="entry name" value="Trypsin"/>
    <property type="match status" value="1"/>
</dbReference>
<feature type="disulfide bond" evidence="2">
    <location>
        <begin position="233"/>
        <end position="248"/>
    </location>
</feature>
<protein>
    <submittedName>
        <fullName evidence="7">Enteropeptidase-like</fullName>
    </submittedName>
</protein>
<dbReference type="AlphaFoldDB" id="A0A979FW91"/>
<organism evidence="6 7">
    <name type="scientific">Hyalella azteca</name>
    <name type="common">Amphipod</name>
    <dbReference type="NCBI Taxonomy" id="294128"/>
    <lineage>
        <taxon>Eukaryota</taxon>
        <taxon>Metazoa</taxon>
        <taxon>Ecdysozoa</taxon>
        <taxon>Arthropoda</taxon>
        <taxon>Crustacea</taxon>
        <taxon>Multicrustacea</taxon>
        <taxon>Malacostraca</taxon>
        <taxon>Eumalacostraca</taxon>
        <taxon>Peracarida</taxon>
        <taxon>Amphipoda</taxon>
        <taxon>Senticaudata</taxon>
        <taxon>Talitrida</taxon>
        <taxon>Talitroidea</taxon>
        <taxon>Hyalellidae</taxon>
        <taxon>Hyalella</taxon>
    </lineage>
</organism>
<dbReference type="KEGG" id="hazt:108682302"/>
<gene>
    <name evidence="7" type="primary">LOC108682302</name>
</gene>
<dbReference type="SUPFAM" id="SSF50494">
    <property type="entry name" value="Trypsin-like serine proteases"/>
    <property type="match status" value="1"/>
</dbReference>
<dbReference type="InterPro" id="IPR002172">
    <property type="entry name" value="LDrepeatLR_classA_rpt"/>
</dbReference>
<dbReference type="InterPro" id="IPR043504">
    <property type="entry name" value="Peptidase_S1_PA_chymotrypsin"/>
</dbReference>
<dbReference type="Proteomes" id="UP000694843">
    <property type="component" value="Unplaced"/>
</dbReference>
<sequence>MGIPEPNIGMEAGMEMKSREDCAPKKPDAVQHFHNFSTAKLELTQLQAYTEYEVCVIAYNEAGDSEKCQVFKTLPDEAPGPVEELTSSTTSTSISLRWRKPCPPMAAISGYRVKVATVTHYIQASGCSDSAAHFCHTIKELQPERTYNIEVQSCTADAYRACSAATATAVTTEPAVSCTAEELQCGALCLPLSARCNGASERDDGEDELNCPGSCASNQFHCDDVCFPRKILCNGRTECDDGTDEANCAGGPKSRCDAPLCACSVPGMERVCLPCHELHNVTDTCHKLTNFLTSESGKPLCSVRKAAGVDINVLACGGQGLQLTCIQQMKVPVLTVVLAECWGSATLALSSVEKGLPAVIDSYFHLSCAVCGRKPRYYRKGRKLPLGDFRARRNLFPWLLGLKKRERYECSATLISDSWLLTAAHCVARSLESQNETMDPRDLKVQLTPDPRDDRYVTKIILNPDYKPGNIPLNDLALVMLEEPMIFSETMYPACIDLYGEGYLSSSTARRAGLHQKENKKLVGGSSGGPYMQNLGPDAEESWAVSGVVSASVDREGCDQPVTIYTAVHPFKEWIENVVESGQ</sequence>
<dbReference type="SUPFAM" id="SSF57424">
    <property type="entry name" value="LDL receptor-like module"/>
    <property type="match status" value="1"/>
</dbReference>
<evidence type="ECO:0000259" key="4">
    <source>
        <dbReference type="PROSITE" id="PS50240"/>
    </source>
</evidence>
<evidence type="ECO:0000256" key="2">
    <source>
        <dbReference type="PROSITE-ProRule" id="PRU00124"/>
    </source>
</evidence>
<dbReference type="Gene3D" id="2.60.40.10">
    <property type="entry name" value="Immunoglobulins"/>
    <property type="match status" value="2"/>
</dbReference>
<dbReference type="InterPro" id="IPR036055">
    <property type="entry name" value="LDL_receptor-like_sf"/>
</dbReference>
<accession>A0A979FW91</accession>
<dbReference type="InterPro" id="IPR009003">
    <property type="entry name" value="Peptidase_S1_PA"/>
</dbReference>
<dbReference type="RefSeq" id="XP_047741523.1">
    <property type="nucleotide sequence ID" value="XM_047885567.1"/>
</dbReference>
<dbReference type="CDD" id="cd00063">
    <property type="entry name" value="FN3"/>
    <property type="match status" value="1"/>
</dbReference>
<dbReference type="PRINTS" id="PR00261">
    <property type="entry name" value="LDLRECEPTOR"/>
</dbReference>